<evidence type="ECO:0008006" key="3">
    <source>
        <dbReference type="Google" id="ProtNLM"/>
    </source>
</evidence>
<reference evidence="1 2" key="1">
    <citation type="submission" date="2013-02" db="EMBL/GenBank/DDBJ databases">
        <title>The Genome Annotation of Plasmodium falciparum Tanzania (2000708).</title>
        <authorList>
            <consortium name="The Broad Institute Genome Sequencing Platform"/>
            <consortium name="The Broad Institute Genome Sequencing Center for Infectious Disease"/>
            <person name="Neafsey D."/>
            <person name="Hoffman S."/>
            <person name="Volkman S."/>
            <person name="Rosenthal P."/>
            <person name="Walker B."/>
            <person name="Young S.K."/>
            <person name="Zeng Q."/>
            <person name="Gargeya S."/>
            <person name="Fitzgerald M."/>
            <person name="Haas B."/>
            <person name="Abouelleil A."/>
            <person name="Allen A.W."/>
            <person name="Alvarado L."/>
            <person name="Arachchi H.M."/>
            <person name="Berlin A.M."/>
            <person name="Chapman S.B."/>
            <person name="Gainer-Dewar J."/>
            <person name="Goldberg J."/>
            <person name="Griggs A."/>
            <person name="Gujja S."/>
            <person name="Hansen M."/>
            <person name="Howarth C."/>
            <person name="Imamovic A."/>
            <person name="Ireland A."/>
            <person name="Larimer J."/>
            <person name="McCowan C."/>
            <person name="Murphy C."/>
            <person name="Pearson M."/>
            <person name="Poon T.W."/>
            <person name="Priest M."/>
            <person name="Roberts A."/>
            <person name="Saif S."/>
            <person name="Shea T."/>
            <person name="Sisk P."/>
            <person name="Sykes S."/>
            <person name="Wortman J."/>
            <person name="Nusbaum C."/>
            <person name="Birren B."/>
        </authorList>
    </citation>
    <scope>NUCLEOTIDE SEQUENCE [LARGE SCALE GENOMIC DNA]</scope>
    <source>
        <strain evidence="2">Tanzania (2000708)</strain>
    </source>
</reference>
<sequence length="141" mass="14186">MADKTEKFCLNCGVDVGGGVLQASGLLGGIGEVALSAWKTEAIAAATAAAEKAGAAAGLQAGNAQGMAIVIHFLEKWGIKEFCPGLFKSIGNTTPYNDSATIISAILAKKNAACSAGAGSNANAAIGWFYIKKDKPTCCTS</sequence>
<accession>A0A024VV47</accession>
<dbReference type="Pfam" id="PF02009">
    <property type="entry name" value="RIFIN"/>
    <property type="match status" value="1"/>
</dbReference>
<proteinExistence type="predicted"/>
<name>A0A024VV47_PLAFA</name>
<gene>
    <name evidence="1" type="ORF">PFTANZ_06676</name>
</gene>
<dbReference type="AlphaFoldDB" id="A0A024VV47"/>
<evidence type="ECO:0000313" key="1">
    <source>
        <dbReference type="EMBL" id="ETW32609.1"/>
    </source>
</evidence>
<dbReference type="InterPro" id="IPR006373">
    <property type="entry name" value="VSA_Rifin"/>
</dbReference>
<organism evidence="1 2">
    <name type="scientific">Plasmodium falciparum Tanzania</name>
    <name type="common">2000708</name>
    <dbReference type="NCBI Taxonomy" id="1036725"/>
    <lineage>
        <taxon>Eukaryota</taxon>
        <taxon>Sar</taxon>
        <taxon>Alveolata</taxon>
        <taxon>Apicomplexa</taxon>
        <taxon>Aconoidasida</taxon>
        <taxon>Haemosporida</taxon>
        <taxon>Plasmodiidae</taxon>
        <taxon>Plasmodium</taxon>
        <taxon>Plasmodium (Laverania)</taxon>
    </lineage>
</organism>
<dbReference type="EMBL" id="KI927223">
    <property type="protein sequence ID" value="ETW32609.1"/>
    <property type="molecule type" value="Genomic_DNA"/>
</dbReference>
<reference evidence="1 2" key="2">
    <citation type="submission" date="2013-02" db="EMBL/GenBank/DDBJ databases">
        <title>The Genome Sequence of Plasmodium falciparum Tanzania (2000708).</title>
        <authorList>
            <consortium name="The Broad Institute Genome Sequencing Platform"/>
            <consortium name="The Broad Institute Genome Sequencing Center for Infectious Disease"/>
            <person name="Neafsey D."/>
            <person name="Cheeseman I."/>
            <person name="Volkman S."/>
            <person name="Adams J."/>
            <person name="Walker B."/>
            <person name="Young S.K."/>
            <person name="Zeng Q."/>
            <person name="Gargeya S."/>
            <person name="Fitzgerald M."/>
            <person name="Haas B."/>
            <person name="Abouelleil A."/>
            <person name="Alvarado L."/>
            <person name="Arachchi H.M."/>
            <person name="Berlin A.M."/>
            <person name="Chapman S.B."/>
            <person name="Dewar J."/>
            <person name="Goldberg J."/>
            <person name="Griggs A."/>
            <person name="Gujja S."/>
            <person name="Hansen M."/>
            <person name="Howarth C."/>
            <person name="Imamovic A."/>
            <person name="Larimer J."/>
            <person name="McCowan C."/>
            <person name="Murphy C."/>
            <person name="Neiman D."/>
            <person name="Pearson M."/>
            <person name="Priest M."/>
            <person name="Roberts A."/>
            <person name="Saif S."/>
            <person name="Shea T."/>
            <person name="Sisk P."/>
            <person name="Sykes S."/>
            <person name="Wortman J."/>
            <person name="Nusbaum C."/>
            <person name="Birren B."/>
        </authorList>
    </citation>
    <scope>NUCLEOTIDE SEQUENCE [LARGE SCALE GENOMIC DNA]</scope>
    <source>
        <strain evidence="2">Tanzania (2000708)</strain>
    </source>
</reference>
<evidence type="ECO:0000313" key="2">
    <source>
        <dbReference type="Proteomes" id="UP000030708"/>
    </source>
</evidence>
<dbReference type="Proteomes" id="UP000030708">
    <property type="component" value="Unassembled WGS sequence"/>
</dbReference>
<protein>
    <recommendedName>
        <fullName evidence="3">Surface antigen</fullName>
    </recommendedName>
</protein>